<proteinExistence type="predicted"/>
<keyword evidence="2" id="KW-1185">Reference proteome</keyword>
<sequence length="106" mass="12435">MDMNKLDALLQGIDSYEAAEMIKFMMFFYSVYMAQNKPLSQLKDNELMLMFISSLILHYYTEKYNIITINDVKNLIVSYQQNGLLSIESKQQSIYDEINDIIKISI</sequence>
<evidence type="ECO:0000313" key="1">
    <source>
        <dbReference type="EMBL" id="QKF93599.1"/>
    </source>
</evidence>
<protein>
    <submittedName>
        <fullName evidence="1">Uncharacterized protein</fullName>
    </submittedName>
</protein>
<reference evidence="1 2" key="1">
    <citation type="submission" date="2020-04" db="EMBL/GenBank/DDBJ databases">
        <title>Advantages and limits of metagenomic assembly and binning of a giant virus.</title>
        <authorList>
            <person name="Schulz F."/>
            <person name="Andreani J."/>
            <person name="Francis R."/>
            <person name="Boudjemaa H."/>
            <person name="Bou Khalil J.Y."/>
            <person name="Lee J."/>
            <person name="La Scola B."/>
            <person name="Woyke T."/>
        </authorList>
    </citation>
    <scope>NUCLEOTIDE SEQUENCE [LARGE SCALE GENOMIC DNA]</scope>
    <source>
        <strain evidence="1 2">FV1/VV64</strain>
    </source>
</reference>
<dbReference type="EMBL" id="MT418680">
    <property type="protein sequence ID" value="QKF93599.1"/>
    <property type="molecule type" value="Genomic_DNA"/>
</dbReference>
<evidence type="ECO:0000313" key="2">
    <source>
        <dbReference type="Proteomes" id="UP001162001"/>
    </source>
</evidence>
<accession>A0A7D3QVK1</accession>
<name>A0A7D3QVK1_9VIRU</name>
<organism evidence="1 2">
    <name type="scientific">Fadolivirus FV1/VV64</name>
    <dbReference type="NCBI Taxonomy" id="3070911"/>
    <lineage>
        <taxon>Viruses</taxon>
        <taxon>Varidnaviria</taxon>
        <taxon>Bamfordvirae</taxon>
        <taxon>Nucleocytoviricota</taxon>
        <taxon>Megaviricetes</taxon>
        <taxon>Imitervirales</taxon>
        <taxon>Mimiviridae</taxon>
        <taxon>Klosneuvirinae</taxon>
        <taxon>Fadolivirus</taxon>
        <taxon>Fadolivirus algeromassiliense</taxon>
    </lineage>
</organism>
<gene>
    <name evidence="1" type="ORF">Fadolivirus_1_141</name>
</gene>
<dbReference type="Proteomes" id="UP001162001">
    <property type="component" value="Segment"/>
</dbReference>